<keyword evidence="4" id="KW-0472">Membrane</keyword>
<dbReference type="InterPro" id="IPR039910">
    <property type="entry name" value="D15-like"/>
</dbReference>
<feature type="region of interest" description="Disordered" evidence="6">
    <location>
        <begin position="45"/>
        <end position="64"/>
    </location>
</feature>
<keyword evidence="3" id="KW-0732">Signal</keyword>
<evidence type="ECO:0000256" key="5">
    <source>
        <dbReference type="ARBA" id="ARBA00023237"/>
    </source>
</evidence>
<organism evidence="8 9">
    <name type="scientific">Pendulispora brunnea</name>
    <dbReference type="NCBI Taxonomy" id="2905690"/>
    <lineage>
        <taxon>Bacteria</taxon>
        <taxon>Pseudomonadati</taxon>
        <taxon>Myxococcota</taxon>
        <taxon>Myxococcia</taxon>
        <taxon>Myxococcales</taxon>
        <taxon>Sorangiineae</taxon>
        <taxon>Pendulisporaceae</taxon>
        <taxon>Pendulispora</taxon>
    </lineage>
</organism>
<keyword evidence="2" id="KW-0812">Transmembrane</keyword>
<evidence type="ECO:0000256" key="6">
    <source>
        <dbReference type="SAM" id="MobiDB-lite"/>
    </source>
</evidence>
<evidence type="ECO:0000313" key="8">
    <source>
        <dbReference type="EMBL" id="WXA95951.1"/>
    </source>
</evidence>
<dbReference type="RefSeq" id="WP_394846562.1">
    <property type="nucleotide sequence ID" value="NZ_CP089982.1"/>
</dbReference>
<evidence type="ECO:0000256" key="2">
    <source>
        <dbReference type="ARBA" id="ARBA00022692"/>
    </source>
</evidence>
<keyword evidence="9" id="KW-1185">Reference proteome</keyword>
<dbReference type="PROSITE" id="PS51779">
    <property type="entry name" value="POTRA"/>
    <property type="match status" value="1"/>
</dbReference>
<dbReference type="Gene3D" id="3.10.20.310">
    <property type="entry name" value="membrane protein fhac"/>
    <property type="match status" value="4"/>
</dbReference>
<dbReference type="Gene3D" id="2.40.160.50">
    <property type="entry name" value="membrane protein fhac: a member of the omp85/tpsb transporter family"/>
    <property type="match status" value="1"/>
</dbReference>
<evidence type="ECO:0000256" key="1">
    <source>
        <dbReference type="ARBA" id="ARBA00004370"/>
    </source>
</evidence>
<dbReference type="Proteomes" id="UP001379533">
    <property type="component" value="Chromosome"/>
</dbReference>
<dbReference type="InterPro" id="IPR010827">
    <property type="entry name" value="BamA/TamA_POTRA"/>
</dbReference>
<dbReference type="Pfam" id="PF07244">
    <property type="entry name" value="POTRA"/>
    <property type="match status" value="4"/>
</dbReference>
<evidence type="ECO:0000256" key="4">
    <source>
        <dbReference type="ARBA" id="ARBA00023136"/>
    </source>
</evidence>
<keyword evidence="5" id="KW-0998">Cell outer membrane</keyword>
<dbReference type="InterPro" id="IPR000184">
    <property type="entry name" value="Bac_surfAg_D15"/>
</dbReference>
<gene>
    <name evidence="8" type="ORF">LZC95_03750</name>
</gene>
<evidence type="ECO:0000313" key="9">
    <source>
        <dbReference type="Proteomes" id="UP001379533"/>
    </source>
</evidence>
<feature type="domain" description="POTRA" evidence="7">
    <location>
        <begin position="663"/>
        <end position="737"/>
    </location>
</feature>
<evidence type="ECO:0000259" key="7">
    <source>
        <dbReference type="PROSITE" id="PS51779"/>
    </source>
</evidence>
<dbReference type="PANTHER" id="PTHR12815:SF47">
    <property type="entry name" value="TRANSLOCATION AND ASSEMBLY MODULE SUBUNIT TAMA"/>
    <property type="match status" value="1"/>
</dbReference>
<dbReference type="InterPro" id="IPR034746">
    <property type="entry name" value="POTRA"/>
</dbReference>
<protein>
    <submittedName>
        <fullName evidence="8">BamA/TamA family outer membrane protein</fullName>
    </submittedName>
</protein>
<name>A0ABZ2KBF0_9BACT</name>
<dbReference type="Pfam" id="PF01103">
    <property type="entry name" value="Omp85"/>
    <property type="match status" value="1"/>
</dbReference>
<dbReference type="EMBL" id="CP089982">
    <property type="protein sequence ID" value="WXA95951.1"/>
    <property type="molecule type" value="Genomic_DNA"/>
</dbReference>
<proteinExistence type="predicted"/>
<accession>A0ABZ2KBF0</accession>
<sequence>MTYPPRTLGTWGSTSVGGWSSSKGLVALFLLLATLLFSARAHSAPAPEGKGSVQVLTPPELPPPPPSVPVLPPRPNVDACVGRPITAVDTELEGERWGMMHLPKVVGVKPGEVFTEAVARRALSELLDRGQFARGHVTLQSEGAGCRMVVQVAVRKIIENLRFHTGGVKVDRDELLREADLTEGGEFVGADLADKQERMEALLARRGYPKATIALEARTTDDPLRIDVTLSVRDGEPRDIGRRVFYVYDARPEELESTNGTYRVKVGDRADESALEAADSQLETRLRARGYHQADVWHDIVSADGMIVLRIRVQAGKLYQPRFEGNDHYDQDALTEALGLTTEVDLSQIHLAEKIRDFYQKRGYLDVEVALEERGTARDQIHYLVFKITEHPRVRVVARAYPCLREADVRRLNQGGPTNVSEIGREIDSYLEEELPGADILKSPDPRGVDALISPQQRGAVDVPIDLEPDGVYVADTYQRAVEHVQELYRHEGFLHAQVGPVQIVRRRCDPRSPAGQCIPIPLPTENGKPVEPEACTYDITNLPLPVPPLPAAMSCVPDPLHGIACEPRVTLRIPVKLGPRTTLYDLSFTGTHAISERTLALAAQLSLGTPANTVKLEEARRRLLDVYREEGYAFVDIKYTLDESLDHTRARARFEITEGEQVIVRQIVIQGNDLTREGVIRRRIALQVGEPYRTSDIRKTQERIATLNVFSSVEVGLSDPYVPAKNKTVIITVAEAIPKYLEIRPGFSTGEGFRITTEIGDRNFLGSAIALSARAQVSYLPDAFILDDQVKKNFGELSFGDRIAGRVTLRGEFPEIGLGPLWRSSVDGIFSRTLQRDFVLTKWAGIPSISYRPLRPVLFTFSPTVERNTATVFNDESLDELLRNLQNTGGADLARLLRVPEGTSIAVSQRLIISWDRRDNSFNAHTGTYFVSGIEHVDWAPLGTVDSTDPAARERASQDGHFLRFAETFAGYIPLGKKLTFAAELRLGTNVQLTSGSLTYPDRLFFMGGIESMRGFAQDSMVPQDLADRIEADSKNPPPAPRVPFTVNSIAIRGGNLMFNPKFELRIPIRGALETALFTDIGNLWVDPLYPFEQKEFPMRVSVGTGLRFQTPVGPLVFDYGINLTRRRLLNEDFGAFHFAIGLF</sequence>
<evidence type="ECO:0000256" key="3">
    <source>
        <dbReference type="ARBA" id="ARBA00022729"/>
    </source>
</evidence>
<comment type="subcellular location">
    <subcellularLocation>
        <location evidence="1">Membrane</location>
    </subcellularLocation>
</comment>
<dbReference type="PANTHER" id="PTHR12815">
    <property type="entry name" value="SORTING AND ASSEMBLY MACHINERY SAMM50 PROTEIN FAMILY MEMBER"/>
    <property type="match status" value="1"/>
</dbReference>
<reference evidence="8 9" key="1">
    <citation type="submission" date="2021-12" db="EMBL/GenBank/DDBJ databases">
        <title>Discovery of the Pendulisporaceae a myxobacterial family with distinct sporulation behavior and unique specialized metabolism.</title>
        <authorList>
            <person name="Garcia R."/>
            <person name="Popoff A."/>
            <person name="Bader C.D."/>
            <person name="Loehr J."/>
            <person name="Walesch S."/>
            <person name="Walt C."/>
            <person name="Boldt J."/>
            <person name="Bunk B."/>
            <person name="Haeckl F.J.F.P.J."/>
            <person name="Gunesch A.P."/>
            <person name="Birkelbach J."/>
            <person name="Nuebel U."/>
            <person name="Pietschmann T."/>
            <person name="Bach T."/>
            <person name="Mueller R."/>
        </authorList>
    </citation>
    <scope>NUCLEOTIDE SEQUENCE [LARGE SCALE GENOMIC DNA]</scope>
    <source>
        <strain evidence="8 9">MSr12523</strain>
    </source>
</reference>